<keyword evidence="3" id="KW-1185">Reference proteome</keyword>
<dbReference type="Proteomes" id="UP001596104">
    <property type="component" value="Unassembled WGS sequence"/>
</dbReference>
<name>A0ABW0HI11_9HYPH</name>
<feature type="chain" id="PRO_5047264679" description="Invasion protein IalB" evidence="1">
    <location>
        <begin position="27"/>
        <end position="190"/>
    </location>
</feature>
<protein>
    <recommendedName>
        <fullName evidence="4">Invasion protein IalB</fullName>
    </recommendedName>
</protein>
<sequence>MTGHRQFALRLVLVAGCALLAGRASAEPLPLSGGLVLDLPEGWRVDGPTEGEIGKDGRTRVQLICEAEACKRTQETCTILMRAQPVAGADDATRLASLYAAPMDRYFRIRAVLRSTSKDAQVLEPLGRVSLGPRDWWTIETDARHNYKSGLFAETVIDGRYLGVICKTCETGSERHQAGRAIMASIRPAD</sequence>
<evidence type="ECO:0000313" key="3">
    <source>
        <dbReference type="Proteomes" id="UP001596104"/>
    </source>
</evidence>
<evidence type="ECO:0000256" key="1">
    <source>
        <dbReference type="SAM" id="SignalP"/>
    </source>
</evidence>
<comment type="caution">
    <text evidence="2">The sequence shown here is derived from an EMBL/GenBank/DDBJ whole genome shotgun (WGS) entry which is preliminary data.</text>
</comment>
<dbReference type="RefSeq" id="WP_377011640.1">
    <property type="nucleotide sequence ID" value="NZ_JBHSLV010000055.1"/>
</dbReference>
<keyword evidence="1" id="KW-0732">Signal</keyword>
<organism evidence="2 3">
    <name type="scientific">Bosea vestrisii</name>
    <dbReference type="NCBI Taxonomy" id="151416"/>
    <lineage>
        <taxon>Bacteria</taxon>
        <taxon>Pseudomonadati</taxon>
        <taxon>Pseudomonadota</taxon>
        <taxon>Alphaproteobacteria</taxon>
        <taxon>Hyphomicrobiales</taxon>
        <taxon>Boseaceae</taxon>
        <taxon>Bosea</taxon>
    </lineage>
</organism>
<proteinExistence type="predicted"/>
<evidence type="ECO:0000313" key="2">
    <source>
        <dbReference type="EMBL" id="MFC5395604.1"/>
    </source>
</evidence>
<gene>
    <name evidence="2" type="ORF">ACFPPC_23515</name>
</gene>
<evidence type="ECO:0008006" key="4">
    <source>
        <dbReference type="Google" id="ProtNLM"/>
    </source>
</evidence>
<reference evidence="3" key="1">
    <citation type="journal article" date="2019" name="Int. J. Syst. Evol. Microbiol.">
        <title>The Global Catalogue of Microorganisms (GCM) 10K type strain sequencing project: providing services to taxonomists for standard genome sequencing and annotation.</title>
        <authorList>
            <consortium name="The Broad Institute Genomics Platform"/>
            <consortium name="The Broad Institute Genome Sequencing Center for Infectious Disease"/>
            <person name="Wu L."/>
            <person name="Ma J."/>
        </authorList>
    </citation>
    <scope>NUCLEOTIDE SEQUENCE [LARGE SCALE GENOMIC DNA]</scope>
    <source>
        <strain evidence="3">CGMCC 1.16326</strain>
    </source>
</reference>
<dbReference type="EMBL" id="JBHSLV010000055">
    <property type="protein sequence ID" value="MFC5395604.1"/>
    <property type="molecule type" value="Genomic_DNA"/>
</dbReference>
<accession>A0ABW0HI11</accession>
<feature type="signal peptide" evidence="1">
    <location>
        <begin position="1"/>
        <end position="26"/>
    </location>
</feature>